<comment type="subcellular location">
    <subcellularLocation>
        <location evidence="1">Cytoplasm</location>
    </subcellularLocation>
</comment>
<dbReference type="InterPro" id="IPR026448">
    <property type="entry name" value="Methyltr_grasp"/>
</dbReference>
<dbReference type="CDD" id="cd02440">
    <property type="entry name" value="AdoMet_MTases"/>
    <property type="match status" value="1"/>
</dbReference>
<keyword evidence="7 12" id="KW-0808">Transferase</keyword>
<keyword evidence="5" id="KW-0963">Cytoplasm</keyword>
<name>A0A4R4NPC6_9ACTN</name>
<dbReference type="PANTHER" id="PTHR11579:SF0">
    <property type="entry name" value="PROTEIN-L-ISOASPARTATE(D-ASPARTATE) O-METHYLTRANSFERASE"/>
    <property type="match status" value="1"/>
</dbReference>
<dbReference type="GO" id="GO:0005737">
    <property type="term" value="C:cytoplasm"/>
    <property type="evidence" value="ECO:0007669"/>
    <property type="project" value="UniProtKB-SubCell"/>
</dbReference>
<evidence type="ECO:0000313" key="13">
    <source>
        <dbReference type="Proteomes" id="UP000295157"/>
    </source>
</evidence>
<comment type="similarity">
    <text evidence="2">Belongs to the methyltransferase superfamily. L-isoaspartyl/D-aspartyl protein methyltransferase family.</text>
</comment>
<dbReference type="OrthoDB" id="4035289at2"/>
<dbReference type="InterPro" id="IPR029063">
    <property type="entry name" value="SAM-dependent_MTases_sf"/>
</dbReference>
<keyword evidence="13" id="KW-1185">Reference proteome</keyword>
<dbReference type="Proteomes" id="UP000295157">
    <property type="component" value="Unassembled WGS sequence"/>
</dbReference>
<dbReference type="SUPFAM" id="SSF53335">
    <property type="entry name" value="S-adenosyl-L-methionine-dependent methyltransferases"/>
    <property type="match status" value="1"/>
</dbReference>
<evidence type="ECO:0000256" key="3">
    <source>
        <dbReference type="ARBA" id="ARBA00011890"/>
    </source>
</evidence>
<dbReference type="PANTHER" id="PTHR11579">
    <property type="entry name" value="PROTEIN-L-ISOASPARTATE O-METHYLTRANSFERASE"/>
    <property type="match status" value="1"/>
</dbReference>
<organism evidence="12 13">
    <name type="scientific">Nonomuraea longispora</name>
    <dbReference type="NCBI Taxonomy" id="1848320"/>
    <lineage>
        <taxon>Bacteria</taxon>
        <taxon>Bacillati</taxon>
        <taxon>Actinomycetota</taxon>
        <taxon>Actinomycetes</taxon>
        <taxon>Streptosporangiales</taxon>
        <taxon>Streptosporangiaceae</taxon>
        <taxon>Nonomuraea</taxon>
    </lineage>
</organism>
<dbReference type="NCBIfam" id="TIGR04188">
    <property type="entry name" value="methyltr_grsp"/>
    <property type="match status" value="1"/>
</dbReference>
<keyword evidence="8" id="KW-0949">S-adenosyl-L-methionine</keyword>
<dbReference type="Pfam" id="PF01135">
    <property type="entry name" value="PCMT"/>
    <property type="match status" value="1"/>
</dbReference>
<evidence type="ECO:0000256" key="10">
    <source>
        <dbReference type="ARBA" id="ARBA00031323"/>
    </source>
</evidence>
<evidence type="ECO:0000256" key="7">
    <source>
        <dbReference type="ARBA" id="ARBA00022679"/>
    </source>
</evidence>
<evidence type="ECO:0000256" key="4">
    <source>
        <dbReference type="ARBA" id="ARBA00013346"/>
    </source>
</evidence>
<evidence type="ECO:0000256" key="2">
    <source>
        <dbReference type="ARBA" id="ARBA00005369"/>
    </source>
</evidence>
<dbReference type="InterPro" id="IPR000682">
    <property type="entry name" value="PCMT"/>
</dbReference>
<evidence type="ECO:0000256" key="6">
    <source>
        <dbReference type="ARBA" id="ARBA00022603"/>
    </source>
</evidence>
<evidence type="ECO:0000256" key="1">
    <source>
        <dbReference type="ARBA" id="ARBA00004496"/>
    </source>
</evidence>
<sequence length="413" mass="44866">MDVRRVQPERAVGMAARLRHDRFRFRRRSPGRMGRMNDLAAKLRADLAATIGGSAGWRRTVEAVPRELFVGDALYRDDAEGWTPICRSEMTRTEWLTLVYADTTWVTQVAGVMAEDAAPGPVPIKRPTSSSTLPSLVVRMLEASEISEGDKVLEVGTGTGYSTALMCHRLGASAITSLECDAVVADRAKTALTIAGYLPTLIEGDGLNGHPRNAPYDRLIATCAVRTIPRAWVEQVRPGGTITTPMLGWTGGAAFAHLQVAEDGTAAGRFLTHNVYFMPARPHAAPPLDTVELGVGDVSYTRVDPSLLNDDEALFVAQLAVPQAQHAWAGNVLTLDDPGSGSHADVRPADTGRWLVHQHGPVRLWDDAEQALTAWLDTGKPHQSAFMLTVTPERQWVSLDASGRDNLQWDLPT</sequence>
<dbReference type="Gene3D" id="3.40.50.150">
    <property type="entry name" value="Vaccinia Virus protein VP39"/>
    <property type="match status" value="1"/>
</dbReference>
<gene>
    <name evidence="12" type="ORF">E1267_00040</name>
</gene>
<comment type="caution">
    <text evidence="12">The sequence shown here is derived from an EMBL/GenBank/DDBJ whole genome shotgun (WGS) entry which is preliminary data.</text>
</comment>
<dbReference type="GO" id="GO:0004719">
    <property type="term" value="F:protein-L-isoaspartate (D-aspartate) O-methyltransferase activity"/>
    <property type="evidence" value="ECO:0007669"/>
    <property type="project" value="UniProtKB-EC"/>
</dbReference>
<evidence type="ECO:0000313" key="12">
    <source>
        <dbReference type="EMBL" id="TDC11381.1"/>
    </source>
</evidence>
<evidence type="ECO:0000256" key="8">
    <source>
        <dbReference type="ARBA" id="ARBA00022691"/>
    </source>
</evidence>
<protein>
    <recommendedName>
        <fullName evidence="4">Protein-L-isoaspartate O-methyltransferase</fullName>
        <ecNumber evidence="3">2.1.1.77</ecNumber>
    </recommendedName>
    <alternativeName>
        <fullName evidence="11">L-isoaspartyl protein carboxyl methyltransferase</fullName>
    </alternativeName>
    <alternativeName>
        <fullName evidence="9">Protein L-isoaspartyl methyltransferase</fullName>
    </alternativeName>
    <alternativeName>
        <fullName evidence="10">Protein-beta-aspartate methyltransferase</fullName>
    </alternativeName>
</protein>
<proteinExistence type="inferred from homology"/>
<evidence type="ECO:0000256" key="9">
    <source>
        <dbReference type="ARBA" id="ARBA00030757"/>
    </source>
</evidence>
<keyword evidence="6 12" id="KW-0489">Methyltransferase</keyword>
<accession>A0A4R4NPC6</accession>
<dbReference type="EMBL" id="SMJZ01000001">
    <property type="protein sequence ID" value="TDC11381.1"/>
    <property type="molecule type" value="Genomic_DNA"/>
</dbReference>
<evidence type="ECO:0000256" key="5">
    <source>
        <dbReference type="ARBA" id="ARBA00022490"/>
    </source>
</evidence>
<dbReference type="EC" id="2.1.1.77" evidence="3"/>
<dbReference type="GO" id="GO:0032259">
    <property type="term" value="P:methylation"/>
    <property type="evidence" value="ECO:0007669"/>
    <property type="project" value="UniProtKB-KW"/>
</dbReference>
<reference evidence="12 13" key="1">
    <citation type="submission" date="2019-02" db="EMBL/GenBank/DDBJ databases">
        <title>Draft genome sequences of novel Actinobacteria.</title>
        <authorList>
            <person name="Sahin N."/>
            <person name="Ay H."/>
            <person name="Saygin H."/>
        </authorList>
    </citation>
    <scope>NUCLEOTIDE SEQUENCE [LARGE SCALE GENOMIC DNA]</scope>
    <source>
        <strain evidence="12 13">KC201</strain>
    </source>
</reference>
<evidence type="ECO:0000256" key="11">
    <source>
        <dbReference type="ARBA" id="ARBA00031350"/>
    </source>
</evidence>
<dbReference type="AlphaFoldDB" id="A0A4R4NPC6"/>